<evidence type="ECO:0000259" key="10">
    <source>
        <dbReference type="SMART" id="SM00831"/>
    </source>
</evidence>
<dbReference type="Pfam" id="PF13246">
    <property type="entry name" value="Cation_ATPase"/>
    <property type="match status" value="1"/>
</dbReference>
<feature type="transmembrane region" description="Helical" evidence="9">
    <location>
        <begin position="244"/>
        <end position="263"/>
    </location>
</feature>
<dbReference type="PRINTS" id="PR00119">
    <property type="entry name" value="CATATPASE"/>
</dbReference>
<feature type="transmembrane region" description="Helical" evidence="9">
    <location>
        <begin position="807"/>
        <end position="828"/>
    </location>
</feature>
<dbReference type="InterPro" id="IPR044492">
    <property type="entry name" value="P_typ_ATPase_HD_dom"/>
</dbReference>
<dbReference type="Pfam" id="PF00690">
    <property type="entry name" value="Cation_ATPase_N"/>
    <property type="match status" value="1"/>
</dbReference>
<evidence type="ECO:0000256" key="4">
    <source>
        <dbReference type="ARBA" id="ARBA00022741"/>
    </source>
</evidence>
<dbReference type="InterPro" id="IPR023214">
    <property type="entry name" value="HAD_sf"/>
</dbReference>
<dbReference type="Pfam" id="PF00689">
    <property type="entry name" value="Cation_ATPase_C"/>
    <property type="match status" value="1"/>
</dbReference>
<gene>
    <name evidence="11" type="ORF">U2150_06420</name>
</gene>
<dbReference type="InterPro" id="IPR008250">
    <property type="entry name" value="ATPase_P-typ_transduc_dom_A_sf"/>
</dbReference>
<dbReference type="InterPro" id="IPR036412">
    <property type="entry name" value="HAD-like_sf"/>
</dbReference>
<dbReference type="Gene3D" id="3.40.1110.10">
    <property type="entry name" value="Calcium-transporting ATPase, cytoplasmic domain N"/>
    <property type="match status" value="1"/>
</dbReference>
<name>A0ABU8TVR9_METWO</name>
<dbReference type="Gene3D" id="2.70.150.10">
    <property type="entry name" value="Calcium-transporting ATPase, cytoplasmic transduction domain A"/>
    <property type="match status" value="1"/>
</dbReference>
<evidence type="ECO:0000256" key="1">
    <source>
        <dbReference type="ARBA" id="ARBA00004651"/>
    </source>
</evidence>
<dbReference type="SFLD" id="SFLDF00027">
    <property type="entry name" value="p-type_atpase"/>
    <property type="match status" value="1"/>
</dbReference>
<dbReference type="Gene3D" id="3.40.50.1000">
    <property type="entry name" value="HAD superfamily/HAD-like"/>
    <property type="match status" value="1"/>
</dbReference>
<dbReference type="SFLD" id="SFLDS00003">
    <property type="entry name" value="Haloacid_Dehalogenase"/>
    <property type="match status" value="1"/>
</dbReference>
<evidence type="ECO:0000313" key="11">
    <source>
        <dbReference type="EMBL" id="MEJ8543120.1"/>
    </source>
</evidence>
<accession>A0ABU8TVR9</accession>
<evidence type="ECO:0000256" key="9">
    <source>
        <dbReference type="SAM" id="Phobius"/>
    </source>
</evidence>
<reference evidence="11 12" key="1">
    <citation type="submission" date="2023-12" db="EMBL/GenBank/DDBJ databases">
        <title>Phenotypic and Genomic Characterization of Methanothermobacter wolfeii Strain BSEL, a CO2-Capturing Archaeon with Minimal Nutrient Requirements.</title>
        <authorList>
            <person name="Ale Enriquez F."/>
            <person name="Ahring B.K."/>
        </authorList>
    </citation>
    <scope>NUCLEOTIDE SEQUENCE [LARGE SCALE GENOMIC DNA]</scope>
    <source>
        <strain evidence="11 12">BSEL-1</strain>
    </source>
</reference>
<dbReference type="PANTHER" id="PTHR43294">
    <property type="entry name" value="SODIUM/POTASSIUM-TRANSPORTING ATPASE SUBUNIT ALPHA"/>
    <property type="match status" value="1"/>
</dbReference>
<dbReference type="Gene3D" id="1.20.1110.10">
    <property type="entry name" value="Calcium-transporting ATPase, transmembrane domain"/>
    <property type="match status" value="1"/>
</dbReference>
<dbReference type="InterPro" id="IPR050510">
    <property type="entry name" value="Cation_transp_ATPase_P-type"/>
</dbReference>
<dbReference type="EMBL" id="JAXUHJ010000010">
    <property type="protein sequence ID" value="MEJ8543120.1"/>
    <property type="molecule type" value="Genomic_DNA"/>
</dbReference>
<dbReference type="RefSeq" id="WP_340222513.1">
    <property type="nucleotide sequence ID" value="NZ_JAXUHJ010000010.1"/>
</dbReference>
<evidence type="ECO:0000256" key="6">
    <source>
        <dbReference type="ARBA" id="ARBA00022967"/>
    </source>
</evidence>
<dbReference type="PROSITE" id="PS00154">
    <property type="entry name" value="ATPASE_E1_E2"/>
    <property type="match status" value="1"/>
</dbReference>
<keyword evidence="2" id="KW-1003">Cell membrane</keyword>
<evidence type="ECO:0000256" key="3">
    <source>
        <dbReference type="ARBA" id="ARBA00022692"/>
    </source>
</evidence>
<dbReference type="SUPFAM" id="SSF81660">
    <property type="entry name" value="Metal cation-transporting ATPase, ATP-binding domain N"/>
    <property type="match status" value="1"/>
</dbReference>
<dbReference type="SUPFAM" id="SSF81665">
    <property type="entry name" value="Calcium ATPase, transmembrane domain M"/>
    <property type="match status" value="1"/>
</dbReference>
<dbReference type="InterPro" id="IPR059000">
    <property type="entry name" value="ATPase_P-type_domA"/>
</dbReference>
<evidence type="ECO:0000313" key="12">
    <source>
        <dbReference type="Proteomes" id="UP001369247"/>
    </source>
</evidence>
<organism evidence="11 12">
    <name type="scientific">Methanothermobacter wolfeii</name>
    <name type="common">Methanobacterium wolfei</name>
    <dbReference type="NCBI Taxonomy" id="145261"/>
    <lineage>
        <taxon>Archaea</taxon>
        <taxon>Methanobacteriati</taxon>
        <taxon>Methanobacteriota</taxon>
        <taxon>Methanomada group</taxon>
        <taxon>Methanobacteria</taxon>
        <taxon>Methanobacteriales</taxon>
        <taxon>Methanobacteriaceae</taxon>
        <taxon>Methanothermobacter</taxon>
    </lineage>
</organism>
<sequence length="910" mass="100437">MMMDIHELDEGEVFRRLGTLDSGLTVAEAEARLDKYGPNRIQEIKRKPLILLFAENLYNVLAVLLWIAGALSFLIGSYQLGAAIISVILINAIFSFWQEYEAEKATEALKRILPVMATVIRDGSETEIPAHELVPGDLILLKEGDIVPADARIVEAHELKVDASTLTGESKPVRKVSHRIRKVRNYIEADNIVFAGTQVTSGTGRAIVFATAGKTEFSRIASMTQELKEEPSPLQMQISHAARIISIIAVLLGLTLLAVNIYIVKLPIYMALIFAIGLMVANVPEGLLPSVTLALAASARKMARQNALVKRLSSVETLGSTTIICTDKTGTLTRGEMTVRKIWVPYKTVEVTGSGYTPEGEFLHRGKPVSHRDIREIKLLFRAASFCNDSELVHDHEGWRVTGDPTEGALLVAAEKIGFDREAELKRMPRITELPFDSTRKSMSSIHEAGDGRVAYVKGAPRKIIRLSKWISVDGKVRALDDAERERINRIHDEVASRGLRVLAFAYRELPEDLESYTPEEVERDLVLVGMAAMYDPPRDGVGEAVIQCKMAGIRIIMITGDYGLTAEAIARELGIVEGECTIIRGSDLEELSDRELKEILATDRNLIFARAVPEHKMRIASVLEDEDEIVAMTGDGVNDAPALRKADIGVAMGSGTDVAKEAADIVLADDNFASIVTAIREGRTVYENIRKFITYIFSHETAEIVPFILMVLFGIPLPITVMQILAIDLGTDTLPALALGRSPPEEDVMKRPPRPPSERLLNRGVILRGYLFTGSIEAALVMAAYFMVLWSGGWTQGQHLSFTDPLYMRATTVVFAGIVLSQVGNLLSSQTMRSPAIRMGLFRNRWIIWGMVFALTVMLSIIYIPLLQGIFGTLPHGPAEWLLLILFAPVVFLTDELRKVVMGVWADHN</sequence>
<evidence type="ECO:0000256" key="7">
    <source>
        <dbReference type="ARBA" id="ARBA00022989"/>
    </source>
</evidence>
<dbReference type="Pfam" id="PF08282">
    <property type="entry name" value="Hydrolase_3"/>
    <property type="match status" value="1"/>
</dbReference>
<evidence type="ECO:0000256" key="5">
    <source>
        <dbReference type="ARBA" id="ARBA00022840"/>
    </source>
</evidence>
<dbReference type="InterPro" id="IPR023298">
    <property type="entry name" value="ATPase_P-typ_TM_dom_sf"/>
</dbReference>
<keyword evidence="8 9" id="KW-0472">Membrane</keyword>
<feature type="transmembrane region" description="Helical" evidence="9">
    <location>
        <begin position="80"/>
        <end position="97"/>
    </location>
</feature>
<dbReference type="InterPro" id="IPR004014">
    <property type="entry name" value="ATPase_P-typ_cation-transptr_N"/>
</dbReference>
<dbReference type="Pfam" id="PF00122">
    <property type="entry name" value="E1-E2_ATPase"/>
    <property type="match status" value="1"/>
</dbReference>
<keyword evidence="4" id="KW-0547">Nucleotide-binding</keyword>
<keyword evidence="12" id="KW-1185">Reference proteome</keyword>
<evidence type="ECO:0000256" key="2">
    <source>
        <dbReference type="ARBA" id="ARBA00022475"/>
    </source>
</evidence>
<feature type="domain" description="Cation-transporting P-type ATPase N-terminal" evidence="10">
    <location>
        <begin position="4"/>
        <end position="77"/>
    </location>
</feature>
<dbReference type="InterPro" id="IPR023299">
    <property type="entry name" value="ATPase_P-typ_cyto_dom_N"/>
</dbReference>
<feature type="transmembrane region" description="Helical" evidence="9">
    <location>
        <begin position="879"/>
        <end position="895"/>
    </location>
</feature>
<proteinExistence type="predicted"/>
<evidence type="ECO:0000256" key="8">
    <source>
        <dbReference type="ARBA" id="ARBA00023136"/>
    </source>
</evidence>
<keyword evidence="3 9" id="KW-0812">Transmembrane</keyword>
<comment type="caution">
    <text evidence="11">The sequence shown here is derived from an EMBL/GenBank/DDBJ whole genome shotgun (WGS) entry which is preliminary data.</text>
</comment>
<dbReference type="SMART" id="SM00831">
    <property type="entry name" value="Cation_ATPase_N"/>
    <property type="match status" value="1"/>
</dbReference>
<dbReference type="InterPro" id="IPR006068">
    <property type="entry name" value="ATPase_P-typ_cation-transptr_C"/>
</dbReference>
<dbReference type="PRINTS" id="PR00121">
    <property type="entry name" value="NAKATPASE"/>
</dbReference>
<keyword evidence="5" id="KW-0067">ATP-binding</keyword>
<dbReference type="Proteomes" id="UP001369247">
    <property type="component" value="Unassembled WGS sequence"/>
</dbReference>
<feature type="transmembrane region" description="Helical" evidence="9">
    <location>
        <begin position="49"/>
        <end position="74"/>
    </location>
</feature>
<dbReference type="InterPro" id="IPR018303">
    <property type="entry name" value="ATPase_P-typ_P_site"/>
</dbReference>
<feature type="transmembrane region" description="Helical" evidence="9">
    <location>
        <begin position="761"/>
        <end position="787"/>
    </location>
</feature>
<keyword evidence="7 9" id="KW-1133">Transmembrane helix</keyword>
<dbReference type="SUPFAM" id="SSF56784">
    <property type="entry name" value="HAD-like"/>
    <property type="match status" value="1"/>
</dbReference>
<feature type="transmembrane region" description="Helical" evidence="9">
    <location>
        <begin position="269"/>
        <end position="296"/>
    </location>
</feature>
<dbReference type="PANTHER" id="PTHR43294:SF21">
    <property type="entry name" value="CATION TRANSPORTING ATPASE"/>
    <property type="match status" value="1"/>
</dbReference>
<dbReference type="SFLD" id="SFLDG00002">
    <property type="entry name" value="C1.7:_P-type_atpase_like"/>
    <property type="match status" value="1"/>
</dbReference>
<dbReference type="InterPro" id="IPR001757">
    <property type="entry name" value="P_typ_ATPase"/>
</dbReference>
<dbReference type="NCBIfam" id="TIGR01494">
    <property type="entry name" value="ATPase_P-type"/>
    <property type="match status" value="3"/>
</dbReference>
<feature type="transmembrane region" description="Helical" evidence="9">
    <location>
        <begin position="848"/>
        <end position="867"/>
    </location>
</feature>
<keyword evidence="6" id="KW-1278">Translocase</keyword>
<protein>
    <submittedName>
        <fullName evidence="11">Cation-transporting P-type ATPase</fullName>
    </submittedName>
</protein>
<comment type="subcellular location">
    <subcellularLocation>
        <location evidence="1">Cell membrane</location>
        <topology evidence="1">Multi-pass membrane protein</topology>
    </subcellularLocation>
</comment>
<dbReference type="SUPFAM" id="SSF81653">
    <property type="entry name" value="Calcium ATPase, transduction domain A"/>
    <property type="match status" value="1"/>
</dbReference>